<feature type="domain" description="Radical SAM core" evidence="7">
    <location>
        <begin position="29"/>
        <end position="164"/>
    </location>
</feature>
<dbReference type="HOGENOM" id="CLU_009273_1_2_7"/>
<keyword evidence="10" id="KW-1185">Reference proteome</keyword>
<dbReference type="PANTHER" id="PTHR11228">
    <property type="entry name" value="RADICAL SAM DOMAIN PROTEIN"/>
    <property type="match status" value="1"/>
</dbReference>
<keyword evidence="5" id="KW-0408">Iron</keyword>
<dbReference type="PANTHER" id="PTHR11228:SF34">
    <property type="entry name" value="TUNGSTEN-CONTAINING ALDEHYDE FERREDOXIN OXIDOREDUCTASE COFACTOR MODIFYING PROTEIN"/>
    <property type="match status" value="1"/>
</dbReference>
<dbReference type="GO" id="GO:0051536">
    <property type="term" value="F:iron-sulfur cluster binding"/>
    <property type="evidence" value="ECO:0007669"/>
    <property type="project" value="UniProtKB-KW"/>
</dbReference>
<dbReference type="InterPro" id="IPR007197">
    <property type="entry name" value="rSAM"/>
</dbReference>
<dbReference type="Gene3D" id="3.20.20.70">
    <property type="entry name" value="Aldolase class I"/>
    <property type="match status" value="1"/>
</dbReference>
<accession>C5ZZ97</accession>
<dbReference type="CDD" id="cd21109">
    <property type="entry name" value="SPASM"/>
    <property type="match status" value="1"/>
</dbReference>
<dbReference type="RefSeq" id="WP_006656794.1">
    <property type="nucleotide sequence ID" value="NZ_CM000776.2"/>
</dbReference>
<dbReference type="eggNOG" id="COG0535">
    <property type="taxonomic scope" value="Bacteria"/>
</dbReference>
<protein>
    <submittedName>
        <fullName evidence="9">Molybdenum cofactor biosynthesis protein 1 B</fullName>
    </submittedName>
</protein>
<dbReference type="InterPro" id="IPR034391">
    <property type="entry name" value="AdoMet-like_SPASM_containing"/>
</dbReference>
<gene>
    <name evidence="9" type="ORF">HCAN_0639</name>
</gene>
<name>C5ZZ97_9HELI</name>
<dbReference type="SFLD" id="SFLDG01067">
    <property type="entry name" value="SPASM/twitch_domain_containing"/>
    <property type="match status" value="1"/>
</dbReference>
<evidence type="ECO:0000256" key="3">
    <source>
        <dbReference type="ARBA" id="ARBA00022691"/>
    </source>
</evidence>
<evidence type="ECO:0000259" key="7">
    <source>
        <dbReference type="Pfam" id="PF04055"/>
    </source>
</evidence>
<keyword evidence="3" id="KW-0949">S-adenosyl-L-methionine</keyword>
<keyword evidence="4" id="KW-0479">Metal-binding</keyword>
<comment type="cofactor">
    <cofactor evidence="1">
        <name>[4Fe-4S] cluster</name>
        <dbReference type="ChEBI" id="CHEBI:49883"/>
    </cofactor>
</comment>
<dbReference type="AlphaFoldDB" id="C5ZZ97"/>
<keyword evidence="2" id="KW-0004">4Fe-4S</keyword>
<dbReference type="OrthoDB" id="9772409at2"/>
<dbReference type="Pfam" id="PF04055">
    <property type="entry name" value="Radical_SAM"/>
    <property type="match status" value="1"/>
</dbReference>
<evidence type="ECO:0000256" key="5">
    <source>
        <dbReference type="ARBA" id="ARBA00023004"/>
    </source>
</evidence>
<reference evidence="9 10" key="1">
    <citation type="journal article" date="2009" name="J. Bacteriol.">
        <title>Genome sequence of the emerging pathogen Helicobacter canadensis.</title>
        <authorList>
            <person name="Loman N.J."/>
            <person name="Snyder L.A."/>
            <person name="Linton J.D."/>
            <person name="Langdon R."/>
            <person name="Lawson A.J."/>
            <person name="Weinstock G.M."/>
            <person name="Wren B.W."/>
            <person name="Pallen M.J."/>
        </authorList>
    </citation>
    <scope>NUCLEOTIDE SEQUENCE [LARGE SCALE GENOMIC DNA]</scope>
    <source>
        <strain evidence="9 10">MIT 98-5491</strain>
    </source>
</reference>
<dbReference type="InterPro" id="IPR013785">
    <property type="entry name" value="Aldolase_TIM"/>
</dbReference>
<dbReference type="InterPro" id="IPR058240">
    <property type="entry name" value="rSAM_sf"/>
</dbReference>
<evidence type="ECO:0000256" key="6">
    <source>
        <dbReference type="ARBA" id="ARBA00023014"/>
    </source>
</evidence>
<evidence type="ECO:0000313" key="9">
    <source>
        <dbReference type="EMBL" id="EES89355.1"/>
    </source>
</evidence>
<evidence type="ECO:0000256" key="4">
    <source>
        <dbReference type="ARBA" id="ARBA00022723"/>
    </source>
</evidence>
<organism evidence="9 10">
    <name type="scientific">Helicobacter canadensis MIT 98-5491</name>
    <dbReference type="NCBI Taxonomy" id="537970"/>
    <lineage>
        <taxon>Bacteria</taxon>
        <taxon>Pseudomonadati</taxon>
        <taxon>Campylobacterota</taxon>
        <taxon>Epsilonproteobacteria</taxon>
        <taxon>Campylobacterales</taxon>
        <taxon>Helicobacteraceae</taxon>
        <taxon>Helicobacter</taxon>
    </lineage>
</organism>
<evidence type="ECO:0000313" key="10">
    <source>
        <dbReference type="Proteomes" id="UP000007032"/>
    </source>
</evidence>
<dbReference type="InterPro" id="IPR050377">
    <property type="entry name" value="Radical_SAM_PqqE_MftC-like"/>
</dbReference>
<evidence type="ECO:0000256" key="1">
    <source>
        <dbReference type="ARBA" id="ARBA00001966"/>
    </source>
</evidence>
<proteinExistence type="predicted"/>
<dbReference type="SFLD" id="SFLDG01387">
    <property type="entry name" value="BtrN-like_SPASM_domain_contain"/>
    <property type="match status" value="1"/>
</dbReference>
<evidence type="ECO:0000259" key="8">
    <source>
        <dbReference type="Pfam" id="PF13186"/>
    </source>
</evidence>
<dbReference type="CDD" id="cd01335">
    <property type="entry name" value="Radical_SAM"/>
    <property type="match status" value="1"/>
</dbReference>
<feature type="domain" description="4Fe4S-binding SPASM" evidence="8">
    <location>
        <begin position="234"/>
        <end position="301"/>
    </location>
</feature>
<dbReference type="STRING" id="537970.HCAN_0639"/>
<dbReference type="SUPFAM" id="SSF102114">
    <property type="entry name" value="Radical SAM enzymes"/>
    <property type="match status" value="1"/>
</dbReference>
<dbReference type="InterPro" id="IPR023885">
    <property type="entry name" value="4Fe4S-binding_SPASM_dom"/>
</dbReference>
<dbReference type="GO" id="GO:0046872">
    <property type="term" value="F:metal ion binding"/>
    <property type="evidence" value="ECO:0007669"/>
    <property type="project" value="UniProtKB-KW"/>
</dbReference>
<dbReference type="GO" id="GO:0003824">
    <property type="term" value="F:catalytic activity"/>
    <property type="evidence" value="ECO:0007669"/>
    <property type="project" value="InterPro"/>
</dbReference>
<keyword evidence="6" id="KW-0411">Iron-sulfur</keyword>
<dbReference type="SFLD" id="SFLDS00029">
    <property type="entry name" value="Radical_SAM"/>
    <property type="match status" value="1"/>
</dbReference>
<dbReference type="EMBL" id="CM000776">
    <property type="protein sequence ID" value="EES89355.1"/>
    <property type="molecule type" value="Genomic_DNA"/>
</dbReference>
<evidence type="ECO:0000256" key="2">
    <source>
        <dbReference type="ARBA" id="ARBA00022485"/>
    </source>
</evidence>
<sequence length="309" mass="36019">MLETKEDIAQRLGILDYDACLLFPRYFEIETINACNARCIMCTINEWNASVKKIISDTLWQKFVKNVANYVNVIEKITLTRDGEPLLDKKLSQRIQELKCIGIKKVVIVTNAQILDKNKAQEILESGIDEVMFSIDGYSKEVYEKIRIGLNRERVYSNVLNFIKLRNESFPKVCIKVRFIEQELNKMESKIWLDFWKSKIKSTDVAYIMPLHSWGNQLVSEKQEKIELFSSFACISPFGSMAIHYDGRVGLCGVDYGGKCLMGDFSRETIEKIWRGNKFNEVRDLHLSKQRNVIELCRGCDLWDRTYKY</sequence>
<dbReference type="Pfam" id="PF13186">
    <property type="entry name" value="SPASM"/>
    <property type="match status" value="1"/>
</dbReference>
<dbReference type="Proteomes" id="UP000007032">
    <property type="component" value="Chromosome"/>
</dbReference>